<dbReference type="Proteomes" id="UP000240974">
    <property type="component" value="Unassembled WGS sequence"/>
</dbReference>
<dbReference type="Proteomes" id="UP000593842">
    <property type="component" value="Chromosome"/>
</dbReference>
<keyword evidence="1" id="KW-1133">Transmembrane helix</keyword>
<gene>
    <name evidence="4" type="ORF">C7U54_07925</name>
    <name evidence="3" type="ORF">Fi14EGH31_08530</name>
</gene>
<dbReference type="SUPFAM" id="SSF51261">
    <property type="entry name" value="Duplicated hybrid motif"/>
    <property type="match status" value="1"/>
</dbReference>
<keyword evidence="1" id="KW-0812">Transmembrane</keyword>
<dbReference type="KEGG" id="fit:Fi14EGH31_08530"/>
<accession>A0A2T3G040</accession>
<dbReference type="EMBL" id="AP024085">
    <property type="protein sequence ID" value="BCL57141.1"/>
    <property type="molecule type" value="Genomic_DNA"/>
</dbReference>
<protein>
    <recommendedName>
        <fullName evidence="2">M23ase beta-sheet core domain-containing protein</fullName>
    </recommendedName>
</protein>
<name>A0A2T3G040_9FIRM</name>
<reference evidence="4 5" key="1">
    <citation type="journal article" date="2019" name="Int. J. Syst. Evol. Microbiol.">
        <title>Faecalibacillus intestinalis gen. nov., sp. nov. and Faecalibacillus faecis sp. nov., isolated from human faeces.</title>
        <authorList>
            <person name="Seo B."/>
            <person name="Jeon K."/>
            <person name="Baek I."/>
            <person name="Lee Y.M."/>
            <person name="Baek K."/>
            <person name="Ko G."/>
        </authorList>
    </citation>
    <scope>NUCLEOTIDE SEQUENCE [LARGE SCALE GENOMIC DNA]</scope>
    <source>
        <strain evidence="4 5">SNUG30099</strain>
    </source>
</reference>
<feature type="transmembrane region" description="Helical" evidence="1">
    <location>
        <begin position="36"/>
        <end position="57"/>
    </location>
</feature>
<organism evidence="4 5">
    <name type="scientific">Faecalibacillus intestinalis</name>
    <dbReference type="NCBI Taxonomy" id="1982626"/>
    <lineage>
        <taxon>Bacteria</taxon>
        <taxon>Bacillati</taxon>
        <taxon>Bacillota</taxon>
        <taxon>Erysipelotrichia</taxon>
        <taxon>Erysipelotrichales</taxon>
        <taxon>Coprobacillaceae</taxon>
        <taxon>Faecalibacillus</taxon>
    </lineage>
</organism>
<dbReference type="InterPro" id="IPR016047">
    <property type="entry name" value="M23ase_b-sheet_dom"/>
</dbReference>
<evidence type="ECO:0000256" key="1">
    <source>
        <dbReference type="SAM" id="Phobius"/>
    </source>
</evidence>
<evidence type="ECO:0000313" key="3">
    <source>
        <dbReference type="EMBL" id="BCL57141.1"/>
    </source>
</evidence>
<keyword evidence="1" id="KW-0472">Membrane</keyword>
<dbReference type="AlphaFoldDB" id="A0A2T3G040"/>
<evidence type="ECO:0000313" key="6">
    <source>
        <dbReference type="Proteomes" id="UP000593842"/>
    </source>
</evidence>
<reference evidence="6" key="3">
    <citation type="submission" date="2020-09" db="EMBL/GenBank/DDBJ databases">
        <title>Complete genome sequencing of Faecalibacillus intestinalis strain 14EGH31.</title>
        <authorList>
            <person name="Sakamoto M."/>
            <person name="Murakami T."/>
            <person name="Mori H."/>
        </authorList>
    </citation>
    <scope>NUCLEOTIDE SEQUENCE [LARGE SCALE GENOMIC DNA]</scope>
    <source>
        <strain evidence="6">14EGH31</strain>
    </source>
</reference>
<feature type="domain" description="M23ase beta-sheet core" evidence="2">
    <location>
        <begin position="108"/>
        <end position="166"/>
    </location>
</feature>
<keyword evidence="5" id="KW-1185">Reference proteome</keyword>
<proteinExistence type="predicted"/>
<evidence type="ECO:0000313" key="4">
    <source>
        <dbReference type="EMBL" id="PST40934.1"/>
    </source>
</evidence>
<dbReference type="EMBL" id="PYLQ01000009">
    <property type="protein sequence ID" value="PST40934.1"/>
    <property type="molecule type" value="Genomic_DNA"/>
</dbReference>
<dbReference type="CDD" id="cd12797">
    <property type="entry name" value="M23_peptidase"/>
    <property type="match status" value="1"/>
</dbReference>
<dbReference type="Pfam" id="PF01551">
    <property type="entry name" value="Peptidase_M23"/>
    <property type="match status" value="1"/>
</dbReference>
<evidence type="ECO:0000259" key="2">
    <source>
        <dbReference type="Pfam" id="PF01551"/>
    </source>
</evidence>
<sequence>MISYDVIGDYMSDLDDVRKRIEKRKRPLNDHNFKKLYNGMVRLMVMMIVVLGSLIVLKNPELEQKIFNQKYLQQLITFVSQSVLDFLPEDVKVSQELQYTLIKDDYYKGTGNQVLAMNNGKVIDVKKQQVTILDENGTEITFSKLKDIQVKTFQKIKQGDTIALYQQKFKMIFEYLGKQITYQEYLGM</sequence>
<evidence type="ECO:0000313" key="5">
    <source>
        <dbReference type="Proteomes" id="UP000240974"/>
    </source>
</evidence>
<reference evidence="3" key="2">
    <citation type="journal article" date="2020" name="Microbiol. Resour. Announc.">
        <title>Complete Genome Sequence of Faecalibacillus intestinalis JCM 34082, Isolated from Feces from a Healthy Japanese Female.</title>
        <authorList>
            <person name="Sakamoto M."/>
            <person name="Ikeyama N."/>
            <person name="Toyoda A."/>
            <person name="Murakami T."/>
            <person name="Mori H."/>
            <person name="Ohkuma M."/>
        </authorList>
    </citation>
    <scope>NUCLEOTIDE SEQUENCE</scope>
    <source>
        <strain evidence="3">14EGH31</strain>
    </source>
</reference>
<dbReference type="InterPro" id="IPR011055">
    <property type="entry name" value="Dup_hybrid_motif"/>
</dbReference>
<dbReference type="Gene3D" id="2.70.70.10">
    <property type="entry name" value="Glucose Permease (Domain IIA)"/>
    <property type="match status" value="1"/>
</dbReference>